<gene>
    <name evidence="1" type="ORF">GCM10009765_67310</name>
</gene>
<keyword evidence="2" id="KW-1185">Reference proteome</keyword>
<name>A0ABN2IN09_9ACTN</name>
<evidence type="ECO:0000313" key="1">
    <source>
        <dbReference type="EMBL" id="GAA1708287.1"/>
    </source>
</evidence>
<dbReference type="Proteomes" id="UP001500618">
    <property type="component" value="Unassembled WGS sequence"/>
</dbReference>
<dbReference type="Gene3D" id="3.40.50.1010">
    <property type="entry name" value="5'-nuclease"/>
    <property type="match status" value="1"/>
</dbReference>
<reference evidence="1 2" key="1">
    <citation type="journal article" date="2019" name="Int. J. Syst. Evol. Microbiol.">
        <title>The Global Catalogue of Microorganisms (GCM) 10K type strain sequencing project: providing services to taxonomists for standard genome sequencing and annotation.</title>
        <authorList>
            <consortium name="The Broad Institute Genomics Platform"/>
            <consortium name="The Broad Institute Genome Sequencing Center for Infectious Disease"/>
            <person name="Wu L."/>
            <person name="Ma J."/>
        </authorList>
    </citation>
    <scope>NUCLEOTIDE SEQUENCE [LARGE SCALE GENOMIC DNA]</scope>
    <source>
        <strain evidence="1 2">JCM 14718</strain>
    </source>
</reference>
<dbReference type="InterPro" id="IPR029060">
    <property type="entry name" value="PIN-like_dom_sf"/>
</dbReference>
<dbReference type="SUPFAM" id="SSF88723">
    <property type="entry name" value="PIN domain-like"/>
    <property type="match status" value="1"/>
</dbReference>
<organism evidence="1 2">
    <name type="scientific">Fodinicola feengrottensis</name>
    <dbReference type="NCBI Taxonomy" id="435914"/>
    <lineage>
        <taxon>Bacteria</taxon>
        <taxon>Bacillati</taxon>
        <taxon>Actinomycetota</taxon>
        <taxon>Actinomycetes</taxon>
        <taxon>Mycobacteriales</taxon>
        <taxon>Fodinicola</taxon>
    </lineage>
</organism>
<evidence type="ECO:0008006" key="3">
    <source>
        <dbReference type="Google" id="ProtNLM"/>
    </source>
</evidence>
<evidence type="ECO:0000313" key="2">
    <source>
        <dbReference type="Proteomes" id="UP001500618"/>
    </source>
</evidence>
<protein>
    <recommendedName>
        <fullName evidence="3">Twitching motility protein PilT</fullName>
    </recommendedName>
</protein>
<sequence length="101" mass="10157">MAAGLIPVVPSPVLTQAWRGGARQANLARAIAGCHIEPTDEETAKAAGVLLGRSGTADAVDAIVVVTALSRGSVVVTSDPGDLHKLAEAGDVASQLHLIVI</sequence>
<comment type="caution">
    <text evidence="1">The sequence shown here is derived from an EMBL/GenBank/DDBJ whole genome shotgun (WGS) entry which is preliminary data.</text>
</comment>
<proteinExistence type="predicted"/>
<accession>A0ABN2IN09</accession>
<dbReference type="EMBL" id="BAAANY010000032">
    <property type="protein sequence ID" value="GAA1708287.1"/>
    <property type="molecule type" value="Genomic_DNA"/>
</dbReference>